<evidence type="ECO:0000256" key="1">
    <source>
        <dbReference type="ARBA" id="ARBA00009766"/>
    </source>
</evidence>
<name>A0ABY4KUJ3_9PSED</name>
<dbReference type="InterPro" id="IPR009742">
    <property type="entry name" value="Curlin_rpt"/>
</dbReference>
<keyword evidence="5" id="KW-1185">Reference proteome</keyword>
<dbReference type="Pfam" id="PF07012">
    <property type="entry name" value="Curlin_rpt"/>
    <property type="match status" value="1"/>
</dbReference>
<evidence type="ECO:0000313" key="4">
    <source>
        <dbReference type="EMBL" id="UPQ84349.1"/>
    </source>
</evidence>
<reference evidence="4 5" key="1">
    <citation type="submission" date="2022-04" db="EMBL/GenBank/DDBJ databases">
        <title>Pseudomonas knackmussii B09-2.</title>
        <authorList>
            <person name="Deng Y."/>
        </authorList>
    </citation>
    <scope>NUCLEOTIDE SEQUENCE [LARGE SCALE GENOMIC DNA]</scope>
    <source>
        <strain evidence="4 5">B09-2</strain>
    </source>
</reference>
<dbReference type="EMBL" id="CP096208">
    <property type="protein sequence ID" value="UPQ84349.1"/>
    <property type="molecule type" value="Genomic_DNA"/>
</dbReference>
<protein>
    <recommendedName>
        <fullName evidence="6">Curlin associated repeat-containing protein</fullName>
    </recommendedName>
</protein>
<feature type="chain" id="PRO_5046014587" description="Curlin associated repeat-containing protein" evidence="3">
    <location>
        <begin position="22"/>
        <end position="347"/>
    </location>
</feature>
<organism evidence="4 5">
    <name type="scientific">Pseudomonas knackmussii</name>
    <dbReference type="NCBI Taxonomy" id="65741"/>
    <lineage>
        <taxon>Bacteria</taxon>
        <taxon>Pseudomonadati</taxon>
        <taxon>Pseudomonadota</taxon>
        <taxon>Gammaproteobacteria</taxon>
        <taxon>Pseudomonadales</taxon>
        <taxon>Pseudomonadaceae</taxon>
        <taxon>Pseudomonas</taxon>
    </lineage>
</organism>
<sequence length="347" mass="36596">MPTSTPLTVALLLAVSGSLMANEHVAEIDQHGTDNTAEQVQSGLLLRSFIRQDGTANRALTDQSGISADDRQTSIEQAGTSNFAAVYQIYGSQPGVASADIYQVGDANSARVEQRVYSRDLAAGATVRQEGTANQLDARQTWVGNQLNVLSVGQDNTVRVDQTGFSTAMIQQAGTANFVQIDQHSSGIGGGFAVVSQEGTANQADVLQSSGRYPAGDVFLQQVGTANIAQVRSSDGHSTLDYSQRGTGNELRASFVGHGSSIDGYSDGSYNLVEITQFGDDNDLDIAQLGSHNQIDAYQGFNAHDALISQSGDSNRAFLRQESVSLVGHSASIYQNGNGNVATVNQQ</sequence>
<evidence type="ECO:0000256" key="3">
    <source>
        <dbReference type="SAM" id="SignalP"/>
    </source>
</evidence>
<feature type="signal peptide" evidence="3">
    <location>
        <begin position="1"/>
        <end position="21"/>
    </location>
</feature>
<evidence type="ECO:0000313" key="5">
    <source>
        <dbReference type="Proteomes" id="UP000831189"/>
    </source>
</evidence>
<gene>
    <name evidence="4" type="ORF">M0M42_08170</name>
</gene>
<accession>A0ABY4KUJ3</accession>
<keyword evidence="2 3" id="KW-0732">Signal</keyword>
<proteinExistence type="inferred from homology"/>
<evidence type="ECO:0000256" key="2">
    <source>
        <dbReference type="ARBA" id="ARBA00022729"/>
    </source>
</evidence>
<comment type="similarity">
    <text evidence="1">Belongs to the CsgA/CsgB family.</text>
</comment>
<evidence type="ECO:0008006" key="6">
    <source>
        <dbReference type="Google" id="ProtNLM"/>
    </source>
</evidence>
<dbReference type="Proteomes" id="UP000831189">
    <property type="component" value="Chromosome"/>
</dbReference>